<evidence type="ECO:0000313" key="3">
    <source>
        <dbReference type="Proteomes" id="UP000738325"/>
    </source>
</evidence>
<comment type="caution">
    <text evidence="2">The sequence shown here is derived from an EMBL/GenBank/DDBJ whole genome shotgun (WGS) entry which is preliminary data.</text>
</comment>
<feature type="compositionally biased region" description="Polar residues" evidence="1">
    <location>
        <begin position="101"/>
        <end position="113"/>
    </location>
</feature>
<feature type="compositionally biased region" description="Low complexity" evidence="1">
    <location>
        <begin position="84"/>
        <end position="100"/>
    </location>
</feature>
<proteinExistence type="predicted"/>
<feature type="region of interest" description="Disordered" evidence="1">
    <location>
        <begin position="462"/>
        <end position="546"/>
    </location>
</feature>
<feature type="compositionally biased region" description="Polar residues" evidence="1">
    <location>
        <begin position="322"/>
        <end position="336"/>
    </location>
</feature>
<organism evidence="2 3">
    <name type="scientific">Dissophora globulifera</name>
    <dbReference type="NCBI Taxonomy" id="979702"/>
    <lineage>
        <taxon>Eukaryota</taxon>
        <taxon>Fungi</taxon>
        <taxon>Fungi incertae sedis</taxon>
        <taxon>Mucoromycota</taxon>
        <taxon>Mortierellomycotina</taxon>
        <taxon>Mortierellomycetes</taxon>
        <taxon>Mortierellales</taxon>
        <taxon>Mortierellaceae</taxon>
        <taxon>Dissophora</taxon>
    </lineage>
</organism>
<name>A0A9P6RRN6_9FUNG</name>
<feature type="compositionally biased region" description="Low complexity" evidence="1">
    <location>
        <begin position="564"/>
        <end position="579"/>
    </location>
</feature>
<feature type="region of interest" description="Disordered" evidence="1">
    <location>
        <begin position="318"/>
        <end position="393"/>
    </location>
</feature>
<dbReference type="EMBL" id="JAAAIP010000061">
    <property type="protein sequence ID" value="KAG0327239.1"/>
    <property type="molecule type" value="Genomic_DNA"/>
</dbReference>
<gene>
    <name evidence="2" type="ORF">BGZ99_008110</name>
</gene>
<reference evidence="2" key="1">
    <citation type="journal article" date="2020" name="Fungal Divers.">
        <title>Resolving the Mortierellaceae phylogeny through synthesis of multi-gene phylogenetics and phylogenomics.</title>
        <authorList>
            <person name="Vandepol N."/>
            <person name="Liber J."/>
            <person name="Desiro A."/>
            <person name="Na H."/>
            <person name="Kennedy M."/>
            <person name="Barry K."/>
            <person name="Grigoriev I.V."/>
            <person name="Miller A.N."/>
            <person name="O'Donnell K."/>
            <person name="Stajich J.E."/>
            <person name="Bonito G."/>
        </authorList>
    </citation>
    <scope>NUCLEOTIDE SEQUENCE</scope>
    <source>
        <strain evidence="2">REB-010B</strain>
    </source>
</reference>
<dbReference type="Proteomes" id="UP000738325">
    <property type="component" value="Unassembled WGS sequence"/>
</dbReference>
<evidence type="ECO:0000313" key="2">
    <source>
        <dbReference type="EMBL" id="KAG0327239.1"/>
    </source>
</evidence>
<feature type="region of interest" description="Disordered" evidence="1">
    <location>
        <begin position="562"/>
        <end position="615"/>
    </location>
</feature>
<feature type="compositionally biased region" description="Basic and acidic residues" evidence="1">
    <location>
        <begin position="337"/>
        <end position="349"/>
    </location>
</feature>
<protein>
    <submittedName>
        <fullName evidence="2">Uncharacterized protein</fullName>
    </submittedName>
</protein>
<feature type="compositionally biased region" description="Low complexity" evidence="1">
    <location>
        <begin position="410"/>
        <end position="439"/>
    </location>
</feature>
<dbReference type="OrthoDB" id="2449632at2759"/>
<feature type="compositionally biased region" description="Polar residues" evidence="1">
    <location>
        <begin position="690"/>
        <end position="705"/>
    </location>
</feature>
<sequence>MAISSQYSCNSSQAAEKLLSRARRLSNNAFERTRPPTAFAEGESHLRLSANAPHQYQHSSYSSSYLLDPSRRGSFTIQPRRRATTIISTSSSSSTSSTSSRMGTASSNDSSKLSAPFKTGTVAESSSEKQPLSDAAVSTAPDGLSTSPNTFLDQSHAHALACATSTMLPPSSLSSCPRALHCEGARDCTLEQDDTDAAHVAEEDHRKNLSENGGGGLVYGVLAALRQNTELESSMPFGDTASKLAASPIPLMIASPGDKTMSVIECSPTVAVGISDARDPALGHIVSATEKTSVFDSTSPPAPETPELDGISLAVSDETRETCPTTPQNTGTSGVKSTDHAQCSHKEDLTPTVPETKMMAESPAPTSPSSSSSKSTGAVDQERKDFKEGSKGAYLLHRMGMRKNSFTEHAATAGKDSSDSSSIKSHTSHLSAQSSQSGKNSKRSSKLLGKFVPKFLQTSTPTVSTAGFSPLSQSASLPSASTRSSRSSSMTDHSPGSVDEGMTATEAAVTVSRPSSTSASSKGSQESLPLYHTPEEEEKVEMVVSPTQISASTLDYLECLRTGSSRSPSLGRRSSCSSDASKRSESSDGPQPSDSSMTSVDSMDDGLSNSGLKIGKGINSVDVEVNADKVEAHSSNNTNVNDGKTQDGSLPMSPYVIDETCDDEFFLNSVLRKKSYASLDLEAERPRMPTSFSSNTTMGSDRSCATTPPLSGCSSSSSRASTPSPTSPMMSGHTYPFASTFSKEMQLRSNPLPSPVNLGLDEKRRRLRDAVSEWRRSTNVSL</sequence>
<dbReference type="AlphaFoldDB" id="A0A9P6RRN6"/>
<feature type="region of interest" description="Disordered" evidence="1">
    <location>
        <begin position="687"/>
        <end position="736"/>
    </location>
</feature>
<evidence type="ECO:0000256" key="1">
    <source>
        <dbReference type="SAM" id="MobiDB-lite"/>
    </source>
</evidence>
<feature type="compositionally biased region" description="Low complexity" evidence="1">
    <location>
        <begin position="469"/>
        <end position="489"/>
    </location>
</feature>
<feature type="compositionally biased region" description="Basic and acidic residues" evidence="1">
    <location>
        <begin position="380"/>
        <end position="390"/>
    </location>
</feature>
<feature type="region of interest" description="Disordered" evidence="1">
    <location>
        <begin position="70"/>
        <end position="150"/>
    </location>
</feature>
<feature type="region of interest" description="Disordered" evidence="1">
    <location>
        <begin position="409"/>
        <end position="446"/>
    </location>
</feature>
<feature type="compositionally biased region" description="Low complexity" evidence="1">
    <location>
        <begin position="362"/>
        <end position="375"/>
    </location>
</feature>
<keyword evidence="3" id="KW-1185">Reference proteome</keyword>
<feature type="compositionally biased region" description="Low complexity" evidence="1">
    <location>
        <begin position="512"/>
        <end position="527"/>
    </location>
</feature>
<feature type="compositionally biased region" description="Low complexity" evidence="1">
    <location>
        <begin position="706"/>
        <end position="734"/>
    </location>
</feature>
<accession>A0A9P6RRN6</accession>